<gene>
    <name evidence="2" type="ORF">DUNSADRAFT_1290</name>
</gene>
<dbReference type="EMBL" id="MU070585">
    <property type="protein sequence ID" value="KAF5827129.1"/>
    <property type="molecule type" value="Genomic_DNA"/>
</dbReference>
<proteinExistence type="predicted"/>
<keyword evidence="1" id="KW-0732">Signal</keyword>
<dbReference type="Proteomes" id="UP000815325">
    <property type="component" value="Unassembled WGS sequence"/>
</dbReference>
<name>A0ABQ7FXP8_DUNSA</name>
<feature type="signal peptide" evidence="1">
    <location>
        <begin position="1"/>
        <end position="26"/>
    </location>
</feature>
<feature type="chain" id="PRO_5045281418" description="Encoded protein" evidence="1">
    <location>
        <begin position="27"/>
        <end position="175"/>
    </location>
</feature>
<organism evidence="2 3">
    <name type="scientific">Dunaliella salina</name>
    <name type="common">Green alga</name>
    <name type="synonym">Protococcus salinus</name>
    <dbReference type="NCBI Taxonomy" id="3046"/>
    <lineage>
        <taxon>Eukaryota</taxon>
        <taxon>Viridiplantae</taxon>
        <taxon>Chlorophyta</taxon>
        <taxon>core chlorophytes</taxon>
        <taxon>Chlorophyceae</taxon>
        <taxon>CS clade</taxon>
        <taxon>Chlamydomonadales</taxon>
        <taxon>Dunaliellaceae</taxon>
        <taxon>Dunaliella</taxon>
    </lineage>
</organism>
<accession>A0ABQ7FXP8</accession>
<evidence type="ECO:0000256" key="1">
    <source>
        <dbReference type="SAM" id="SignalP"/>
    </source>
</evidence>
<sequence>MHVQAASWVGALVNRLLLFLLIRSSSVLHNRVTGEDGYVSQQVGSSNKRSSPWEELSIANNSGTAARNLLSPITHNHARKDDHDVSLEGVQIMGTIAPNHYPAPLSSPTLEHGRRLQGDGSRTACFCHKFSAVGNLNDNCLRERLCFKQDVCGGSSYTVLKQFNYSEDCTNSNGE</sequence>
<protein>
    <recommendedName>
        <fullName evidence="4">Encoded protein</fullName>
    </recommendedName>
</protein>
<comment type="caution">
    <text evidence="2">The sequence shown here is derived from an EMBL/GenBank/DDBJ whole genome shotgun (WGS) entry which is preliminary data.</text>
</comment>
<evidence type="ECO:0000313" key="3">
    <source>
        <dbReference type="Proteomes" id="UP000815325"/>
    </source>
</evidence>
<evidence type="ECO:0008006" key="4">
    <source>
        <dbReference type="Google" id="ProtNLM"/>
    </source>
</evidence>
<keyword evidence="3" id="KW-1185">Reference proteome</keyword>
<evidence type="ECO:0000313" key="2">
    <source>
        <dbReference type="EMBL" id="KAF5827129.1"/>
    </source>
</evidence>
<reference evidence="2" key="1">
    <citation type="submission" date="2017-08" db="EMBL/GenBank/DDBJ databases">
        <authorList>
            <person name="Polle J.E."/>
            <person name="Barry K."/>
            <person name="Cushman J."/>
            <person name="Schmutz J."/>
            <person name="Tran D."/>
            <person name="Hathwaick L.T."/>
            <person name="Yim W.C."/>
            <person name="Jenkins J."/>
            <person name="Mckie-Krisberg Z.M."/>
            <person name="Prochnik S."/>
            <person name="Lindquist E."/>
            <person name="Dockter R.B."/>
            <person name="Adam C."/>
            <person name="Molina H."/>
            <person name="Bunkerborg J."/>
            <person name="Jin E."/>
            <person name="Buchheim M."/>
            <person name="Magnuson J."/>
        </authorList>
    </citation>
    <scope>NUCLEOTIDE SEQUENCE</scope>
    <source>
        <strain evidence="2">CCAP 19/18</strain>
    </source>
</reference>